<reference evidence="3" key="2">
    <citation type="journal article" date="2018" name="BMC Genomics">
        <title>Genomic insights into host adaptation between the wheat stripe rust pathogen (Puccinia striiformis f. sp. tritici) and the barley stripe rust pathogen (Puccinia striiformis f. sp. hordei).</title>
        <authorList>
            <person name="Xia C."/>
            <person name="Wang M."/>
            <person name="Yin C."/>
            <person name="Cornejo O.E."/>
            <person name="Hulbert S.H."/>
            <person name="Chen X."/>
        </authorList>
    </citation>
    <scope>NUCLEOTIDE SEQUENCE [LARGE SCALE GENOMIC DNA]</scope>
    <source>
        <strain evidence="3">93TX-2</strain>
    </source>
</reference>
<evidence type="ECO:0000256" key="1">
    <source>
        <dbReference type="SAM" id="MobiDB-lite"/>
    </source>
</evidence>
<evidence type="ECO:0000313" key="2">
    <source>
        <dbReference type="EMBL" id="POW23474.1"/>
    </source>
</evidence>
<feature type="compositionally biased region" description="Basic and acidic residues" evidence="1">
    <location>
        <begin position="98"/>
        <end position="108"/>
    </location>
</feature>
<dbReference type="Proteomes" id="UP000238274">
    <property type="component" value="Unassembled WGS sequence"/>
</dbReference>
<dbReference type="VEuPathDB" id="FungiDB:PSTT_02718"/>
<reference evidence="2 3" key="1">
    <citation type="submission" date="2017-12" db="EMBL/GenBank/DDBJ databases">
        <title>Gene loss provides genomic basis for host adaptation in cereal stripe rust fungi.</title>
        <authorList>
            <person name="Xia C."/>
        </authorList>
    </citation>
    <scope>NUCLEOTIDE SEQUENCE [LARGE SCALE GENOMIC DNA]</scope>
    <source>
        <strain evidence="2 3">93TX-2</strain>
    </source>
</reference>
<dbReference type="AlphaFoldDB" id="A0A2S4WP18"/>
<gene>
    <name evidence="2" type="ORF">PSHT_00024</name>
</gene>
<reference evidence="3" key="3">
    <citation type="journal article" date="2018" name="Mol. Plant Microbe Interact.">
        <title>Genome sequence resources for the wheat stripe rust pathogen (Puccinia striiformis f. sp. tritici) and the barley stripe rust pathogen (Puccinia striiformis f. sp. hordei).</title>
        <authorList>
            <person name="Xia C."/>
            <person name="Wang M."/>
            <person name="Yin C."/>
            <person name="Cornejo O.E."/>
            <person name="Hulbert S.H."/>
            <person name="Chen X."/>
        </authorList>
    </citation>
    <scope>NUCLEOTIDE SEQUENCE [LARGE SCALE GENOMIC DNA]</scope>
    <source>
        <strain evidence="3">93TX-2</strain>
    </source>
</reference>
<dbReference type="VEuPathDB" id="FungiDB:PSTT_02719"/>
<dbReference type="EMBL" id="PKSM01000001">
    <property type="protein sequence ID" value="POW23474.1"/>
    <property type="molecule type" value="Genomic_DNA"/>
</dbReference>
<evidence type="ECO:0000313" key="3">
    <source>
        <dbReference type="Proteomes" id="UP000238274"/>
    </source>
</evidence>
<accession>A0A2S4WP18</accession>
<feature type="region of interest" description="Disordered" evidence="1">
    <location>
        <begin position="38"/>
        <end position="122"/>
    </location>
</feature>
<dbReference type="VEuPathDB" id="FungiDB:PSHT_00024"/>
<organism evidence="2 3">
    <name type="scientific">Puccinia striiformis</name>
    <dbReference type="NCBI Taxonomy" id="27350"/>
    <lineage>
        <taxon>Eukaryota</taxon>
        <taxon>Fungi</taxon>
        <taxon>Dikarya</taxon>
        <taxon>Basidiomycota</taxon>
        <taxon>Pucciniomycotina</taxon>
        <taxon>Pucciniomycetes</taxon>
        <taxon>Pucciniales</taxon>
        <taxon>Pucciniaceae</taxon>
        <taxon>Puccinia</taxon>
    </lineage>
</organism>
<protein>
    <submittedName>
        <fullName evidence="2">Uncharacterized protein</fullName>
    </submittedName>
</protein>
<name>A0A2S4WP18_9BASI</name>
<feature type="compositionally biased region" description="Basic and acidic residues" evidence="1">
    <location>
        <begin position="66"/>
        <end position="76"/>
    </location>
</feature>
<comment type="caution">
    <text evidence="2">The sequence shown here is derived from an EMBL/GenBank/DDBJ whole genome shotgun (WGS) entry which is preliminary data.</text>
</comment>
<proteinExistence type="predicted"/>
<keyword evidence="3" id="KW-1185">Reference proteome</keyword>
<sequence>MLITLIHGGAIRVPTSISGAESSAAALRHTDLDALPPLLGNVPSREHPVAHSIDPHSVSVTTPRTPRSDEDIRHEALPGIDYSSPYDGDDASSNEGDLESRYATDNESSHGSNSLGDYSSDEELPFDLGEELLRFRGGEPYFGIENPTDEFDVSNAPDRETVNDKLEDILQRYYPWREYLDQAERQFPSHMLNHRVNKYDDADDDALQCRQGYHRKLARPQRVIYAIFAWVVDKVISLQRDISRNEQVSRDVMSQHNYIEKNGSEEEKILSREDNQLMMKFKMSMELLVQAKLAELGRIRPKSLDSEHLSGTGVGPGDHHTMVHTLESIDFLSPDVYKSVEMIGSDKLTDSLVQAIEKAIRGLAHRELRAHGGGQQADLIQIVPGLITTIDFLFRNEFINRETTKSLLQDDKFLSGIAILNINAHQIWHGPEIFDGMTDVANQWFWTLNFYCLKVLDGEKKLRMNFEGLMSDMSLEGDEYEQLDLILDTISRRGYANVVLRDGDSRHSKVVDGEDLKNLEDDVEKLMMILSRTIDHKNNQLDEHLAISLSRRICEILDFIEVNFQNGILDKTFQKTQFTKNLETQYKIMLYFSRTKFLREMARLFSAFSRHFPELPPMDIGFIDGYYRHNLRSAYDSNQPEMYKWSHEQDEFLEILRIDENVANAMWEQAIRYAKEKQNRTLD</sequence>